<feature type="domain" description="Glycosyl transferase family 1" evidence="3">
    <location>
        <begin position="331"/>
        <end position="479"/>
    </location>
</feature>
<evidence type="ECO:0000313" key="5">
    <source>
        <dbReference type="EMBL" id="MBG0561613.1"/>
    </source>
</evidence>
<accession>A0A931FVR6</accession>
<dbReference type="PANTHER" id="PTHR45947">
    <property type="entry name" value="SULFOQUINOVOSYL TRANSFERASE SQD2"/>
    <property type="match status" value="1"/>
</dbReference>
<keyword evidence="2" id="KW-0808">Transferase</keyword>
<dbReference type="EMBL" id="JADQTO010000004">
    <property type="protein sequence ID" value="MBG0561613.1"/>
    <property type="molecule type" value="Genomic_DNA"/>
</dbReference>
<dbReference type="Proteomes" id="UP000598146">
    <property type="component" value="Unassembled WGS sequence"/>
</dbReference>
<dbReference type="InterPro" id="IPR001296">
    <property type="entry name" value="Glyco_trans_1"/>
</dbReference>
<proteinExistence type="predicted"/>
<dbReference type="InterPro" id="IPR028098">
    <property type="entry name" value="Glyco_trans_4-like_N"/>
</dbReference>
<evidence type="ECO:0000313" key="6">
    <source>
        <dbReference type="Proteomes" id="UP000598146"/>
    </source>
</evidence>
<name>A0A931FVR6_9ACTN</name>
<gene>
    <name evidence="5" type="ORF">I4J89_09080</name>
</gene>
<dbReference type="PANTHER" id="PTHR45947:SF3">
    <property type="entry name" value="SULFOQUINOVOSYL TRANSFERASE SQD2"/>
    <property type="match status" value="1"/>
</dbReference>
<protein>
    <submittedName>
        <fullName evidence="5">Glycosyltransferase family 4 protein</fullName>
    </submittedName>
</protein>
<dbReference type="CDD" id="cd03801">
    <property type="entry name" value="GT4_PimA-like"/>
    <property type="match status" value="1"/>
</dbReference>
<dbReference type="Gene3D" id="3.40.50.2000">
    <property type="entry name" value="Glycogen Phosphorylase B"/>
    <property type="match status" value="2"/>
</dbReference>
<evidence type="ECO:0000256" key="2">
    <source>
        <dbReference type="ARBA" id="ARBA00022679"/>
    </source>
</evidence>
<keyword evidence="1" id="KW-0328">Glycosyltransferase</keyword>
<evidence type="ECO:0000259" key="3">
    <source>
        <dbReference type="Pfam" id="PF00534"/>
    </source>
</evidence>
<dbReference type="AlphaFoldDB" id="A0A931FVR6"/>
<feature type="domain" description="Glycosyltransferase subfamily 4-like N-terminal" evidence="4">
    <location>
        <begin position="207"/>
        <end position="330"/>
    </location>
</feature>
<dbReference type="InterPro" id="IPR050194">
    <property type="entry name" value="Glycosyltransferase_grp1"/>
</dbReference>
<dbReference type="RefSeq" id="WP_196413425.1">
    <property type="nucleotide sequence ID" value="NZ_JADQTO010000004.1"/>
</dbReference>
<evidence type="ECO:0000256" key="1">
    <source>
        <dbReference type="ARBA" id="ARBA00022676"/>
    </source>
</evidence>
<evidence type="ECO:0000259" key="4">
    <source>
        <dbReference type="Pfam" id="PF13439"/>
    </source>
</evidence>
<dbReference type="SUPFAM" id="SSF53756">
    <property type="entry name" value="UDP-Glycosyltransferase/glycogen phosphorylase"/>
    <property type="match status" value="1"/>
</dbReference>
<sequence length="729" mass="79687">MSSPGPTVVYVSLGPRRLAAAQRHSADLAAGGDRVLLVVTDRPEFVDAEPVAGVTVHRLASGHLPATLRAARRLLLRANGPLAGARLLIAGDVEATPIADAARRRFGKLDIRLEPSADPARRPAAADLAVVTPWYPSPNDPFAGAFVEAATATVADPDRRISILQNENWFYPGRDSAGSLLNVTVRREIQRSGGVVVTDTPIGELTRVVTPQTTKADYAGRARAQVAQLRAALPGGVIDAPLIHAHTGHYAGVVATELAREDARIIVTEHVTFLSDVLAQPAARKLYSRMVHRVDRLLCVGRALHDQLVTAYPSLTDKFLVVPNPVDFDRFEFRAQPPAEPLRLLYVGRMLEHKGVDTLLEAFAEIAREEPRATLTLVGSGPLEDRLRERIAELKLGDRVTQRPPVAPEHVGALMREHDVLVHASRVETFGMTIVEAVASGTPVLVAASEGPTETLEGLEGLAGVLFPVTEEPADIVTAYRSLRAAWGGLDLVTARKMLAGRYSREAVGAQLRAVYAEVMAEPQRVVEAAPEPERLPAPEPGADRIAVVAIEPPGNRNTRNFIKAARAQGYGVDLIALEPKRWPWYADDEGVKVYGVGSREDRRFSRRLERALVNTLPRRAIGFLRSRARRLASPKPEAVAINVAETHRSFARSFEKRMYLPWYQIVRPRILGRIARRDVLPKLDQKRIRHVVVHGPLGTTIGWELAKRLPGTPVTTDLTPPGERAKVR</sequence>
<organism evidence="5 6">
    <name type="scientific">Actinoplanes aureus</name>
    <dbReference type="NCBI Taxonomy" id="2792083"/>
    <lineage>
        <taxon>Bacteria</taxon>
        <taxon>Bacillati</taxon>
        <taxon>Actinomycetota</taxon>
        <taxon>Actinomycetes</taxon>
        <taxon>Micromonosporales</taxon>
        <taxon>Micromonosporaceae</taxon>
        <taxon>Actinoplanes</taxon>
    </lineage>
</organism>
<dbReference type="GO" id="GO:0016757">
    <property type="term" value="F:glycosyltransferase activity"/>
    <property type="evidence" value="ECO:0007669"/>
    <property type="project" value="UniProtKB-KW"/>
</dbReference>
<dbReference type="Pfam" id="PF00534">
    <property type="entry name" value="Glycos_transf_1"/>
    <property type="match status" value="1"/>
</dbReference>
<comment type="caution">
    <text evidence="5">The sequence shown here is derived from an EMBL/GenBank/DDBJ whole genome shotgun (WGS) entry which is preliminary data.</text>
</comment>
<reference evidence="5" key="1">
    <citation type="submission" date="2020-11" db="EMBL/GenBank/DDBJ databases">
        <title>Isolation and identification of active actinomycetes.</title>
        <authorList>
            <person name="Sun X."/>
        </authorList>
    </citation>
    <scope>NUCLEOTIDE SEQUENCE</scope>
    <source>
        <strain evidence="5">NEAU-A11</strain>
    </source>
</reference>
<keyword evidence="6" id="KW-1185">Reference proteome</keyword>
<dbReference type="Pfam" id="PF13439">
    <property type="entry name" value="Glyco_transf_4"/>
    <property type="match status" value="1"/>
</dbReference>
<dbReference type="GO" id="GO:1901137">
    <property type="term" value="P:carbohydrate derivative biosynthetic process"/>
    <property type="evidence" value="ECO:0007669"/>
    <property type="project" value="UniProtKB-ARBA"/>
</dbReference>